<gene>
    <name evidence="7" type="primary">Spag1</name>
    <name evidence="7" type="ORF">g.18409</name>
</gene>
<dbReference type="Pfam" id="PF14559">
    <property type="entry name" value="TPR_19"/>
    <property type="match status" value="1"/>
</dbReference>
<feature type="repeat" description="TPR" evidence="5">
    <location>
        <begin position="306"/>
        <end position="339"/>
    </location>
</feature>
<feature type="compositionally biased region" description="Basic and acidic residues" evidence="6">
    <location>
        <begin position="367"/>
        <end position="398"/>
    </location>
</feature>
<dbReference type="GO" id="GO:0031072">
    <property type="term" value="F:heat shock protein binding"/>
    <property type="evidence" value="ECO:0007669"/>
    <property type="project" value="TreeGrafter"/>
</dbReference>
<dbReference type="PANTHER" id="PTHR45984">
    <property type="entry name" value="RNA (RNA) POLYMERASE II ASSOCIATED PROTEIN HOMOLOG"/>
    <property type="match status" value="1"/>
</dbReference>
<keyword evidence="2" id="KW-0963">Cytoplasm</keyword>
<feature type="region of interest" description="Disordered" evidence="6">
    <location>
        <begin position="367"/>
        <end position="418"/>
    </location>
</feature>
<dbReference type="GO" id="GO:0006626">
    <property type="term" value="P:protein targeting to mitochondrion"/>
    <property type="evidence" value="ECO:0007669"/>
    <property type="project" value="TreeGrafter"/>
</dbReference>
<feature type="repeat" description="TPR" evidence="5">
    <location>
        <begin position="272"/>
        <end position="305"/>
    </location>
</feature>
<reference evidence="7" key="1">
    <citation type="submission" date="2014-11" db="EMBL/GenBank/DDBJ databases">
        <authorList>
            <person name="Geib S."/>
        </authorList>
    </citation>
    <scope>NUCLEOTIDE SEQUENCE</scope>
</reference>
<dbReference type="SUPFAM" id="SSF48452">
    <property type="entry name" value="TPR-like"/>
    <property type="match status" value="1"/>
</dbReference>
<keyword evidence="3" id="KW-0677">Repeat</keyword>
<dbReference type="GO" id="GO:0005739">
    <property type="term" value="C:mitochondrion"/>
    <property type="evidence" value="ECO:0007669"/>
    <property type="project" value="TreeGrafter"/>
</dbReference>
<dbReference type="PANTHER" id="PTHR45984:SF1">
    <property type="entry name" value="SPAG1 AXONEMAL DYNEIN ASSEMBLY FACTOR"/>
    <property type="match status" value="1"/>
</dbReference>
<dbReference type="AlphaFoldDB" id="A0A0A1XBL2"/>
<feature type="repeat" description="TPR" evidence="5">
    <location>
        <begin position="237"/>
        <end position="270"/>
    </location>
</feature>
<evidence type="ECO:0000256" key="6">
    <source>
        <dbReference type="SAM" id="MobiDB-lite"/>
    </source>
</evidence>
<comment type="subcellular location">
    <subcellularLocation>
        <location evidence="1">Cytoplasm</location>
    </subcellularLocation>
</comment>
<dbReference type="EMBL" id="GBXI01005483">
    <property type="protein sequence ID" value="JAD08809.1"/>
    <property type="molecule type" value="Transcribed_RNA"/>
</dbReference>
<proteinExistence type="predicted"/>
<protein>
    <submittedName>
        <fullName evidence="7">Sperm-associated antigen 1</fullName>
    </submittedName>
</protein>
<dbReference type="SMART" id="SM00028">
    <property type="entry name" value="TPR"/>
    <property type="match status" value="3"/>
</dbReference>
<reference evidence="7" key="2">
    <citation type="journal article" date="2015" name="Gigascience">
        <title>Reconstructing a comprehensive transcriptome assembly of a white-pupal translocated strain of the pest fruit fly Bactrocera cucurbitae.</title>
        <authorList>
            <person name="Sim S.B."/>
            <person name="Calla B."/>
            <person name="Hall B."/>
            <person name="DeRego T."/>
            <person name="Geib S.M."/>
        </authorList>
    </citation>
    <scope>NUCLEOTIDE SEQUENCE</scope>
</reference>
<dbReference type="GO" id="GO:0005829">
    <property type="term" value="C:cytosol"/>
    <property type="evidence" value="ECO:0007669"/>
    <property type="project" value="TreeGrafter"/>
</dbReference>
<evidence type="ECO:0000313" key="7">
    <source>
        <dbReference type="EMBL" id="JAD08809.1"/>
    </source>
</evidence>
<dbReference type="InterPro" id="IPR019734">
    <property type="entry name" value="TPR_rpt"/>
</dbReference>
<accession>A0A0A1XBL2</accession>
<evidence type="ECO:0000256" key="1">
    <source>
        <dbReference type="ARBA" id="ARBA00004496"/>
    </source>
</evidence>
<keyword evidence="4 5" id="KW-0802">TPR repeat</keyword>
<evidence type="ECO:0000256" key="4">
    <source>
        <dbReference type="ARBA" id="ARBA00022803"/>
    </source>
</evidence>
<organism evidence="7">
    <name type="scientific">Zeugodacus cucurbitae</name>
    <name type="common">Melon fruit fly</name>
    <name type="synonym">Bactrocera cucurbitae</name>
    <dbReference type="NCBI Taxonomy" id="28588"/>
    <lineage>
        <taxon>Eukaryota</taxon>
        <taxon>Metazoa</taxon>
        <taxon>Ecdysozoa</taxon>
        <taxon>Arthropoda</taxon>
        <taxon>Hexapoda</taxon>
        <taxon>Insecta</taxon>
        <taxon>Pterygota</taxon>
        <taxon>Neoptera</taxon>
        <taxon>Endopterygota</taxon>
        <taxon>Diptera</taxon>
        <taxon>Brachycera</taxon>
        <taxon>Muscomorpha</taxon>
        <taxon>Tephritoidea</taxon>
        <taxon>Tephritidae</taxon>
        <taxon>Zeugodacus</taxon>
        <taxon>Zeugodacus</taxon>
    </lineage>
</organism>
<evidence type="ECO:0000256" key="5">
    <source>
        <dbReference type="PROSITE-ProRule" id="PRU00339"/>
    </source>
</evidence>
<dbReference type="InterPro" id="IPR051982">
    <property type="entry name" value="CiliaryAsmbly_MitoImport"/>
</dbReference>
<dbReference type="Gene3D" id="1.25.40.10">
    <property type="entry name" value="Tetratricopeptide repeat domain"/>
    <property type="match status" value="1"/>
</dbReference>
<dbReference type="PROSITE" id="PS50005">
    <property type="entry name" value="TPR"/>
    <property type="match status" value="3"/>
</dbReference>
<dbReference type="InterPro" id="IPR011990">
    <property type="entry name" value="TPR-like_helical_dom_sf"/>
</dbReference>
<evidence type="ECO:0000256" key="3">
    <source>
        <dbReference type="ARBA" id="ARBA00022737"/>
    </source>
</evidence>
<dbReference type="OrthoDB" id="2942533at2759"/>
<name>A0A0A1XBL2_ZEUCU</name>
<sequence length="497" mass="56616">MDGKETKRKLIDKYEIPLNHLDFAYIGECENAREMEKIVQILRSGEEGYFPDLTTCAENKLRELKPNSRLFRYEEKLQGREALSKQEWKPIFDWTNNIKVKDVELSAAAEKMAKLDLGVPPVRKSGAIKAFNEKNELKAKENVGVAATTSKISTERIKSTDYQKWDKYDADEECLRMELAEERVLEEVERKNRLNKQKSILQSENRESTAAAVATTETVKEKEVLRKLTEVERERLAEEYRLRGNDYFRAKEYENAIKEYDRAISVCAEKAAPAYNNRAAAKIKIKWYSEAIKDCEQCLQLEPDNLKARLRLADATYANGDRQESHALYMKVLELDPENVNALKATAQLKSLYGEFPPAHATRLNIVEEKSEKLDNKEKKEKKNSKKEMKTKTNEKQTIENTKPDASASSTSIAVPSAPKTKPIEYDLSDLIKPNRLVKNKLAAAAATLNNMKLPAKQPKQQITKTAETVAAPTFPNELRLPNDACKPSGKILIQEI</sequence>
<evidence type="ECO:0000256" key="2">
    <source>
        <dbReference type="ARBA" id="ARBA00022490"/>
    </source>
</evidence>